<reference evidence="4" key="1">
    <citation type="submission" date="2022-03" db="EMBL/GenBank/DDBJ databases">
        <authorList>
            <person name="Legras J.-L."/>
            <person name="Devillers H."/>
            <person name="Grondin C."/>
        </authorList>
    </citation>
    <scope>NUCLEOTIDE SEQUENCE</scope>
    <source>
        <strain evidence="4">CLIB 1423</strain>
    </source>
</reference>
<name>A0A9P0QTN1_9ASCO</name>
<feature type="chain" id="PRO_5040352259" description="Peptide N-acetyl-beta-D-glucosaminyl asparaginase amidase A N-terminal domain-containing protein" evidence="2">
    <location>
        <begin position="21"/>
        <end position="663"/>
    </location>
</feature>
<dbReference type="PANTHER" id="PTHR31104">
    <property type="entry name" value="PEPTIDE-N4-(N-ACETYL-BETA-GLUCOSAMINYL)ASPARAGINE AMIDASE A PROTEIN"/>
    <property type="match status" value="1"/>
</dbReference>
<dbReference type="AlphaFoldDB" id="A0A9P0QTN1"/>
<accession>A0A9P0QTN1</accession>
<feature type="signal peptide" evidence="2">
    <location>
        <begin position="1"/>
        <end position="20"/>
    </location>
</feature>
<evidence type="ECO:0000256" key="2">
    <source>
        <dbReference type="SAM" id="SignalP"/>
    </source>
</evidence>
<evidence type="ECO:0000313" key="5">
    <source>
        <dbReference type="Proteomes" id="UP000837801"/>
    </source>
</evidence>
<evidence type="ECO:0000256" key="1">
    <source>
        <dbReference type="SAM" id="MobiDB-lite"/>
    </source>
</evidence>
<comment type="caution">
    <text evidence="4">The sequence shown here is derived from an EMBL/GenBank/DDBJ whole genome shotgun (WGS) entry which is preliminary data.</text>
</comment>
<keyword evidence="2" id="KW-0732">Signal</keyword>
<evidence type="ECO:0000259" key="3">
    <source>
        <dbReference type="Pfam" id="PF12222"/>
    </source>
</evidence>
<feature type="region of interest" description="Disordered" evidence="1">
    <location>
        <begin position="641"/>
        <end position="663"/>
    </location>
</feature>
<evidence type="ECO:0000313" key="4">
    <source>
        <dbReference type="EMBL" id="CAH2355445.1"/>
    </source>
</evidence>
<dbReference type="InterPro" id="IPR021102">
    <property type="entry name" value="PNGase_A"/>
</dbReference>
<protein>
    <recommendedName>
        <fullName evidence="3">Peptide N-acetyl-beta-D-glucosaminyl asparaginase amidase A N-terminal domain-containing protein</fullName>
    </recommendedName>
</protein>
<organism evidence="4 5">
    <name type="scientific">[Candida] railenensis</name>
    <dbReference type="NCBI Taxonomy" id="45579"/>
    <lineage>
        <taxon>Eukaryota</taxon>
        <taxon>Fungi</taxon>
        <taxon>Dikarya</taxon>
        <taxon>Ascomycota</taxon>
        <taxon>Saccharomycotina</taxon>
        <taxon>Pichiomycetes</taxon>
        <taxon>Debaryomycetaceae</taxon>
        <taxon>Kurtzmaniella</taxon>
    </lineage>
</organism>
<dbReference type="InterPro" id="IPR056948">
    <property type="entry name" value="PNGaseA_N"/>
</dbReference>
<dbReference type="OrthoDB" id="1612078at2759"/>
<dbReference type="Proteomes" id="UP000837801">
    <property type="component" value="Unassembled WGS sequence"/>
</dbReference>
<gene>
    <name evidence="4" type="ORF">CLIB1423_26S00958</name>
</gene>
<sequence>MRKTVFIFISCISCFKLVNSSGLNNLNSESSLEIIEIQSRSLESEENEIENNPSIGYDLEILNPSSNLPTPTISYVNSSSTTSSSPVISATSSLPITTSETIQVGYPYIPGIYYGDTPLVTELLLNHTFENSYGVPFTFTYKPPAGLEFNRVILTLNNSITNYQYDRLAHLSFNGAEIWRSSTIEPYGSKTVVKSSYNKDVSIYLKLFQEESFVRFDLGNIISSRLQGAPNIQVYISYYNVDLEDANDIPINVGGDSIDIAGRPSIFSTAKHASRVYPLTNITSDSESDVPLPENSIHVKLPTDIPRNTTRLILSIFASGNSNEEFWYSNTFQEYTNIFQDDGVKLYGYGPGRLVEVYYNSQKVATQSPQPFIFTGGFSPDLWIPIVANDAFDLPSIDIDLTALLPEVWGDSGYIDILVTNGTSESSSSIGSNWLVSANLLTFEDESVYFGNGSVLAITNTSVVDTRAEAATPGALDQSFFGVYQASISSEITFELKNGSIIQSIIQSDTYASISNIQALRNYSSTQSIDHLGNSSRSVIITTFDDVVLFEHNSTYGYPLQISYSSFNDSNSNGWSAISNVNVNITKLIGIFIDGSLAYDSQLLEVSSSLFEQTAKEGNHGNGSSTAHYSVQQYDPFTPFSYNRNVQSTDNKLTGDTSNGGLN</sequence>
<feature type="domain" description="Peptide N-acetyl-beta-D-glucosaminyl asparaginase amidase A N-terminal" evidence="3">
    <location>
        <begin position="120"/>
        <end position="450"/>
    </location>
</feature>
<dbReference type="Pfam" id="PF12222">
    <property type="entry name" value="PNGaseA"/>
    <property type="match status" value="1"/>
</dbReference>
<dbReference type="EMBL" id="CAKXYY010000026">
    <property type="protein sequence ID" value="CAH2355445.1"/>
    <property type="molecule type" value="Genomic_DNA"/>
</dbReference>
<proteinExistence type="predicted"/>
<keyword evidence="5" id="KW-1185">Reference proteome</keyword>